<organism evidence="2 3">
    <name type="scientific">Caldicellulosiruptor morganii</name>
    <dbReference type="NCBI Taxonomy" id="1387555"/>
    <lineage>
        <taxon>Bacteria</taxon>
        <taxon>Bacillati</taxon>
        <taxon>Bacillota</taxon>
        <taxon>Bacillota incertae sedis</taxon>
        <taxon>Caldicellulosiruptorales</taxon>
        <taxon>Caldicellulosiruptoraceae</taxon>
        <taxon>Caldicellulosiruptor</taxon>
    </lineage>
</organism>
<proteinExistence type="predicted"/>
<keyword evidence="1" id="KW-0812">Transmembrane</keyword>
<sequence length="706" mass="77390">MKRRNNKLFVNRGSALIIVIILISILFVMVLGSMSAVVASLNRSVSIFQKTTTAYASQSGTEKTLFYLNQLLEEIKRSVLKYYFDDNMVISANIGELSPSDVMYEPKTIRTALYGSPPSITYDQAKERIKQGMTKYVTKKLLEFLGFSNGTGVSFNVDNSGIIVSSFSQLKDYLKADFESRLSDFSLEDIKIDYDSSSNMFILRTIAREKGKNTKRVERVEFKIPEIDPTNFVNLATVNTTTPVSTPNPFDIFDYAMFSYGNINANKHLTVVGGNIGTAKDLTVGEACYLDVTNIIVLGNTIFNTNQSSPSTVKASGIFYTKGNFRANSGGITLDANILAVDDQNEGIIWDAGSKMTVKEIYAKKVQVSGAGTQIRIDSKGCIDNLTISDGATVILGPGAELYCQNLTAQNQNVNLYIENGAKLYAKNITWGGSGSSAANRSFFGGYRSGNTTVASGEFYSENLNMTGNNYVTLGVFTGQSLSMNFNSGLLNTLDVPTSDRIKYRSILPALSSFPSSIRSKFQNDSGLSYSYTSLSAPAIVDDVRSILTFWQDSILSKKDEIRNIVGGDWSKFHAEQVVAGPPAEYKWYATAQINDNDFYDSSRIPPLQSGDSLVLMTTQGIDMSPSGNIIRNGVFISLAEDTGFNVNSTGNLKIIWDRPSEQTINEITNDLNLPIVPTPTPVPTANITTGTTNNFQIINRRMSIE</sequence>
<protein>
    <recommendedName>
        <fullName evidence="4">Type 4 fimbrial biogenesis protein PilX N-terminal domain-containing protein</fullName>
    </recommendedName>
</protein>
<keyword evidence="1" id="KW-0472">Membrane</keyword>
<dbReference type="CDD" id="cd20786">
    <property type="entry name" value="tapirin_C"/>
    <property type="match status" value="1"/>
</dbReference>
<evidence type="ECO:0008006" key="4">
    <source>
        <dbReference type="Google" id="ProtNLM"/>
    </source>
</evidence>
<gene>
    <name evidence="2" type="ORF">OTK00_001671</name>
</gene>
<reference evidence="2" key="1">
    <citation type="submission" date="2022-12" db="EMBL/GenBank/DDBJ databases">
        <authorList>
            <person name="Bing R.G."/>
            <person name="Willard D.J."/>
            <person name="Manesh M.J.H."/>
            <person name="Laemthong T."/>
            <person name="Crosby J.R."/>
            <person name="Kelly R.M."/>
        </authorList>
    </citation>
    <scope>NUCLEOTIDE SEQUENCE</scope>
    <source>
        <strain evidence="2">DSM 8990</strain>
    </source>
</reference>
<dbReference type="Proteomes" id="UP001164909">
    <property type="component" value="Chromosome"/>
</dbReference>
<accession>A0ABY7BK29</accession>
<name>A0ABY7BK29_9FIRM</name>
<dbReference type="RefSeq" id="WP_045169842.1">
    <property type="nucleotide sequence ID" value="NZ_CP113865.1"/>
</dbReference>
<evidence type="ECO:0000313" key="3">
    <source>
        <dbReference type="Proteomes" id="UP001164909"/>
    </source>
</evidence>
<feature type="transmembrane region" description="Helical" evidence="1">
    <location>
        <begin position="12"/>
        <end position="41"/>
    </location>
</feature>
<dbReference type="EMBL" id="CP113865">
    <property type="protein sequence ID" value="WAM33192.1"/>
    <property type="molecule type" value="Genomic_DNA"/>
</dbReference>
<keyword evidence="1" id="KW-1133">Transmembrane helix</keyword>
<keyword evidence="3" id="KW-1185">Reference proteome</keyword>
<evidence type="ECO:0000256" key="1">
    <source>
        <dbReference type="SAM" id="Phobius"/>
    </source>
</evidence>
<evidence type="ECO:0000313" key="2">
    <source>
        <dbReference type="EMBL" id="WAM33192.1"/>
    </source>
</evidence>